<dbReference type="RefSeq" id="WP_237608887.1">
    <property type="nucleotide sequence ID" value="NZ_JAIRBB010000012.1"/>
</dbReference>
<evidence type="ECO:0000313" key="2">
    <source>
        <dbReference type="EMBL" id="MCG2431806.1"/>
    </source>
</evidence>
<evidence type="ECO:0000313" key="3">
    <source>
        <dbReference type="Proteomes" id="UP001139462"/>
    </source>
</evidence>
<organism evidence="2 3">
    <name type="scientific">Aequorivita xiaoshiensis</name>
    <dbReference type="NCBI Taxonomy" id="2874476"/>
    <lineage>
        <taxon>Bacteria</taxon>
        <taxon>Pseudomonadati</taxon>
        <taxon>Bacteroidota</taxon>
        <taxon>Flavobacteriia</taxon>
        <taxon>Flavobacteriales</taxon>
        <taxon>Flavobacteriaceae</taxon>
        <taxon>Aequorivita</taxon>
    </lineage>
</organism>
<dbReference type="Gene3D" id="2.40.128.410">
    <property type="match status" value="1"/>
</dbReference>
<keyword evidence="1" id="KW-0732">Signal</keyword>
<accession>A0A9X1UDQ0</accession>
<feature type="signal peptide" evidence="1">
    <location>
        <begin position="1"/>
        <end position="21"/>
    </location>
</feature>
<feature type="chain" id="PRO_5040821871" evidence="1">
    <location>
        <begin position="22"/>
        <end position="166"/>
    </location>
</feature>
<proteinExistence type="predicted"/>
<dbReference type="InterPro" id="IPR025347">
    <property type="entry name" value="DUF4251"/>
</dbReference>
<dbReference type="EMBL" id="JAIRBB010000012">
    <property type="protein sequence ID" value="MCG2431806.1"/>
    <property type="molecule type" value="Genomic_DNA"/>
</dbReference>
<comment type="caution">
    <text evidence="2">The sequence shown here is derived from an EMBL/GenBank/DDBJ whole genome shotgun (WGS) entry which is preliminary data.</text>
</comment>
<dbReference type="Proteomes" id="UP001139462">
    <property type="component" value="Unassembled WGS sequence"/>
</dbReference>
<name>A0A9X1UDQ0_9FLAO</name>
<gene>
    <name evidence="2" type="ORF">K8344_11795</name>
</gene>
<protein>
    <submittedName>
        <fullName evidence="2">DUF4251 domain-containing protein</fullName>
    </submittedName>
</protein>
<evidence type="ECO:0000256" key="1">
    <source>
        <dbReference type="SAM" id="SignalP"/>
    </source>
</evidence>
<keyword evidence="3" id="KW-1185">Reference proteome</keyword>
<dbReference type="Pfam" id="PF14059">
    <property type="entry name" value="DUF4251"/>
    <property type="match status" value="1"/>
</dbReference>
<dbReference type="AlphaFoldDB" id="A0A9X1UDQ0"/>
<reference evidence="2" key="1">
    <citation type="submission" date="2021-09" db="EMBL/GenBank/DDBJ databases">
        <title>Genome of Aequorivita sp. strain F64183.</title>
        <authorList>
            <person name="Wang Y."/>
        </authorList>
    </citation>
    <scope>NUCLEOTIDE SEQUENCE</scope>
    <source>
        <strain evidence="2">F64183</strain>
    </source>
</reference>
<sequence>MKKHILIFTALVAFGFVNVQAQDKLLKNNLSISAQQNSVEALLNSKNFEFIANTAYPTGGTSKNLVGSDYAIIFSPKMVKSHLPFYGRAYSGMNMSKDKGMRFNGKPKDFKVENIDKGYHVQTKVEDDNDTFSIAISVSNSGYATLTISSNNRGTISYYGEIISVK</sequence>